<evidence type="ECO:0000313" key="2">
    <source>
        <dbReference type="Proteomes" id="UP000836841"/>
    </source>
</evidence>
<accession>A0AAU9RFT3</accession>
<protein>
    <submittedName>
        <fullName evidence="1">Uncharacterized protein</fullName>
    </submittedName>
</protein>
<gene>
    <name evidence="1" type="ORF">TAV2_LOCUS4353</name>
</gene>
<keyword evidence="2" id="KW-1185">Reference proteome</keyword>
<sequence>MVNLPHVMRALDLHEWFFNKMRNGKHFLLGTYIIGNEEDLDKDYQCCLDMIHQTRTAVHTLNKLNFLHGIGFGENSLTIKLFANLHGTSAELQERFDCLLRTGIKYSSLCRMVTVSPKFLNQDVEILEQKVKFLVRR</sequence>
<dbReference type="EMBL" id="CAJVSB020000068">
    <property type="protein sequence ID" value="CAH2041051.1"/>
    <property type="molecule type" value="Genomic_DNA"/>
</dbReference>
<comment type="caution">
    <text evidence="1">The sequence shown here is derived from an EMBL/GenBank/DDBJ whole genome shotgun (WGS) entry which is preliminary data.</text>
</comment>
<name>A0AAU9RFT3_THLAR</name>
<reference evidence="1 2" key="1">
    <citation type="submission" date="2022-03" db="EMBL/GenBank/DDBJ databases">
        <authorList>
            <person name="Nunn A."/>
            <person name="Chopra R."/>
            <person name="Nunn A."/>
            <person name="Contreras Garrido A."/>
        </authorList>
    </citation>
    <scope>NUCLEOTIDE SEQUENCE [LARGE SCALE GENOMIC DNA]</scope>
</reference>
<dbReference type="AlphaFoldDB" id="A0AAU9RFT3"/>
<evidence type="ECO:0000313" key="1">
    <source>
        <dbReference type="EMBL" id="CAH2041051.1"/>
    </source>
</evidence>
<dbReference type="Proteomes" id="UP000836841">
    <property type="component" value="Unassembled WGS sequence"/>
</dbReference>
<proteinExistence type="predicted"/>
<dbReference type="InterPro" id="IPR038538">
    <property type="entry name" value="MTERF_sf"/>
</dbReference>
<organism evidence="1 2">
    <name type="scientific">Thlaspi arvense</name>
    <name type="common">Field penny-cress</name>
    <dbReference type="NCBI Taxonomy" id="13288"/>
    <lineage>
        <taxon>Eukaryota</taxon>
        <taxon>Viridiplantae</taxon>
        <taxon>Streptophyta</taxon>
        <taxon>Embryophyta</taxon>
        <taxon>Tracheophyta</taxon>
        <taxon>Spermatophyta</taxon>
        <taxon>Magnoliopsida</taxon>
        <taxon>eudicotyledons</taxon>
        <taxon>Gunneridae</taxon>
        <taxon>Pentapetalae</taxon>
        <taxon>rosids</taxon>
        <taxon>malvids</taxon>
        <taxon>Brassicales</taxon>
        <taxon>Brassicaceae</taxon>
        <taxon>Thlaspideae</taxon>
        <taxon>Thlaspi</taxon>
    </lineage>
</organism>
<dbReference type="Gene3D" id="1.25.70.10">
    <property type="entry name" value="Transcription termination factor 3, mitochondrial"/>
    <property type="match status" value="1"/>
</dbReference>